<dbReference type="PATRIC" id="fig|482957.22.peg.2477"/>
<organism evidence="2 3">
    <name type="scientific">Burkholderia lata (strain ATCC 17760 / DSM 23089 / LMG 22485 / NCIMB 9086 / R18194 / 383)</name>
    <dbReference type="NCBI Taxonomy" id="482957"/>
    <lineage>
        <taxon>Bacteria</taxon>
        <taxon>Pseudomonadati</taxon>
        <taxon>Pseudomonadota</taxon>
        <taxon>Betaproteobacteria</taxon>
        <taxon>Burkholderiales</taxon>
        <taxon>Burkholderiaceae</taxon>
        <taxon>Burkholderia</taxon>
        <taxon>Burkholderia cepacia complex</taxon>
    </lineage>
</organism>
<name>Q39EK5_BURL3</name>
<dbReference type="AlphaFoldDB" id="Q39EK5"/>
<evidence type="ECO:0008006" key="4">
    <source>
        <dbReference type="Google" id="ProtNLM"/>
    </source>
</evidence>
<accession>Q39EK5</accession>
<evidence type="ECO:0000313" key="2">
    <source>
        <dbReference type="EMBL" id="ABB09111.1"/>
    </source>
</evidence>
<dbReference type="Proteomes" id="UP000002705">
    <property type="component" value="Chromosome 1"/>
</dbReference>
<gene>
    <name evidence="2" type="ordered locus">Bcep18194_A5517</name>
</gene>
<keyword evidence="3" id="KW-1185">Reference proteome</keyword>
<sequence length="220" mass="22858">MLKMCILLTISRVSSPRVRSMRLSPRFAMLAVAATMLSACTTAFSPASISTTVAVTSPPPLEKSLRDGGSSTDLSVIGQPASQFRTLLSVRECAAAKCAAGIAKPTLAVTVQRVSEGQAAIRFSVNGEIGSSQTLKSQTGNAASEVTMSIPSGVTPINDQFAVDRAATIKIGEFRHVALPHGIRAYVCVAIPNAKGVTDGSCDFSRVQMTKGAELGISSL</sequence>
<reference evidence="2" key="1">
    <citation type="submission" date="2009-01" db="EMBL/GenBank/DDBJ databases">
        <title>Complete sequence of chromosome 1 of Burkholderia sp. 383.</title>
        <authorList>
            <consortium name="US DOE Joint Genome Institute"/>
            <person name="Copeland A."/>
            <person name="Lucas S."/>
            <person name="Lapidus A."/>
            <person name="Barry K."/>
            <person name="Detter J.C."/>
            <person name="Glavina T."/>
            <person name="Hammon N."/>
            <person name="Israni S."/>
            <person name="Pitluck S."/>
            <person name="Chain P."/>
            <person name="Malfatti S."/>
            <person name="Shin M."/>
            <person name="Vergez L."/>
            <person name="Schmutz J."/>
            <person name="Larimer F."/>
            <person name="Land M."/>
            <person name="Kyrpides N."/>
            <person name="Lykidis A."/>
            <person name="Richardson P."/>
        </authorList>
    </citation>
    <scope>NUCLEOTIDE SEQUENCE</scope>
    <source>
        <strain evidence="2">383</strain>
    </source>
</reference>
<dbReference type="EMBL" id="CP000151">
    <property type="protein sequence ID" value="ABB09111.1"/>
    <property type="molecule type" value="Genomic_DNA"/>
</dbReference>
<keyword evidence="1" id="KW-0732">Signal</keyword>
<dbReference type="KEGG" id="bur:Bcep18194_A5517"/>
<feature type="chain" id="PRO_5004222770" description="Lipoprotein" evidence="1">
    <location>
        <begin position="44"/>
        <end position="220"/>
    </location>
</feature>
<feature type="signal peptide" evidence="1">
    <location>
        <begin position="1"/>
        <end position="43"/>
    </location>
</feature>
<evidence type="ECO:0000256" key="1">
    <source>
        <dbReference type="SAM" id="SignalP"/>
    </source>
</evidence>
<proteinExistence type="predicted"/>
<dbReference type="HOGENOM" id="CLU_1253989_0_0_4"/>
<evidence type="ECO:0000313" key="3">
    <source>
        <dbReference type="Proteomes" id="UP000002705"/>
    </source>
</evidence>
<protein>
    <recommendedName>
        <fullName evidence="4">Lipoprotein</fullName>
    </recommendedName>
</protein>